<reference evidence="8 9" key="1">
    <citation type="journal article" date="2005" name="Nature">
        <title>Genome sequencing and analysis of Aspergillus oryzae.</title>
        <authorList>
            <person name="Machida M."/>
            <person name="Asai K."/>
            <person name="Sano M."/>
            <person name="Tanaka T."/>
            <person name="Kumagai T."/>
            <person name="Terai G."/>
            <person name="Kusumoto K."/>
            <person name="Arima T."/>
            <person name="Akita O."/>
            <person name="Kashiwagi Y."/>
            <person name="Abe K."/>
            <person name="Gomi K."/>
            <person name="Horiuchi H."/>
            <person name="Kitamoto K."/>
            <person name="Kobayashi T."/>
            <person name="Takeuchi M."/>
            <person name="Denning D.W."/>
            <person name="Galagan J.E."/>
            <person name="Nierman W.C."/>
            <person name="Yu J."/>
            <person name="Archer D.B."/>
            <person name="Bennett J.W."/>
            <person name="Bhatnagar D."/>
            <person name="Cleveland T.E."/>
            <person name="Fedorova N.D."/>
            <person name="Gotoh O."/>
            <person name="Horikawa H."/>
            <person name="Hosoyama A."/>
            <person name="Ichinomiya M."/>
            <person name="Igarashi R."/>
            <person name="Iwashita K."/>
            <person name="Juvvadi P.R."/>
            <person name="Kato M."/>
            <person name="Kato Y."/>
            <person name="Kin T."/>
            <person name="Kokubun A."/>
            <person name="Maeda H."/>
            <person name="Maeyama N."/>
            <person name="Maruyama J."/>
            <person name="Nagasaki H."/>
            <person name="Nakajima T."/>
            <person name="Oda K."/>
            <person name="Okada K."/>
            <person name="Paulsen I."/>
            <person name="Sakamoto K."/>
            <person name="Sawano T."/>
            <person name="Takahashi M."/>
            <person name="Takase K."/>
            <person name="Terabayashi Y."/>
            <person name="Wortman J."/>
            <person name="Yamada O."/>
            <person name="Yamagata Y."/>
            <person name="Anazawa H."/>
            <person name="Hata Y."/>
            <person name="Koide Y."/>
            <person name="Komori T."/>
            <person name="Koyama Y."/>
            <person name="Minetoki T."/>
            <person name="Suharnan S."/>
            <person name="Tanaka A."/>
            <person name="Isono K."/>
            <person name="Kuhara S."/>
            <person name="Ogasawara N."/>
            <person name="Kikuchi H."/>
        </authorList>
    </citation>
    <scope>NUCLEOTIDE SEQUENCE [LARGE SCALE GENOMIC DNA]</scope>
    <source>
        <strain evidence="9">ATCC 42149 / RIB 40</strain>
    </source>
</reference>
<evidence type="ECO:0000259" key="7">
    <source>
        <dbReference type="Pfam" id="PF24883"/>
    </source>
</evidence>
<keyword evidence="2 3" id="KW-0040">ANK repeat</keyword>
<dbReference type="SUPFAM" id="SSF53167">
    <property type="entry name" value="Purine and uridine phosphorylases"/>
    <property type="match status" value="1"/>
</dbReference>
<feature type="repeat" description="ANK" evidence="3">
    <location>
        <begin position="1301"/>
        <end position="1333"/>
    </location>
</feature>
<feature type="repeat" description="ANK" evidence="3">
    <location>
        <begin position="941"/>
        <end position="965"/>
    </location>
</feature>
<feature type="repeat" description="ANK" evidence="3">
    <location>
        <begin position="1202"/>
        <end position="1234"/>
    </location>
</feature>
<feature type="repeat" description="ANK" evidence="3">
    <location>
        <begin position="1008"/>
        <end position="1040"/>
    </location>
</feature>
<feature type="repeat" description="ANK" evidence="3">
    <location>
        <begin position="1235"/>
        <end position="1267"/>
    </location>
</feature>
<dbReference type="GO" id="GO:0003824">
    <property type="term" value="F:catalytic activity"/>
    <property type="evidence" value="ECO:0007669"/>
    <property type="project" value="InterPro"/>
</dbReference>
<evidence type="ECO:0000256" key="4">
    <source>
        <dbReference type="SAM" id="MobiDB-lite"/>
    </source>
</evidence>
<dbReference type="Pfam" id="PF24883">
    <property type="entry name" value="NPHP3_N"/>
    <property type="match status" value="1"/>
</dbReference>
<dbReference type="Proteomes" id="UP000006564">
    <property type="component" value="Chromosome 6"/>
</dbReference>
<dbReference type="Gene3D" id="3.40.50.300">
    <property type="entry name" value="P-loop containing nucleotide triphosphate hydrolases"/>
    <property type="match status" value="1"/>
</dbReference>
<dbReference type="PANTHER" id="PTHR24189:SF50">
    <property type="entry name" value="ANKYRIN REPEAT AND SOCS BOX PROTEIN 2"/>
    <property type="match status" value="1"/>
</dbReference>
<name>Q2U1K3_ASPOR</name>
<feature type="repeat" description="ANK" evidence="3">
    <location>
        <begin position="1334"/>
        <end position="1366"/>
    </location>
</feature>
<dbReference type="InterPro" id="IPR035994">
    <property type="entry name" value="Nucleoside_phosphorylase_sf"/>
</dbReference>
<dbReference type="Gene3D" id="1.25.40.20">
    <property type="entry name" value="Ankyrin repeat-containing domain"/>
    <property type="match status" value="4"/>
</dbReference>
<dbReference type="Pfam" id="PF12796">
    <property type="entry name" value="Ank_2"/>
    <property type="match status" value="5"/>
</dbReference>
<dbReference type="SMART" id="SM00248">
    <property type="entry name" value="ANK"/>
    <property type="match status" value="18"/>
</dbReference>
<evidence type="ECO:0000259" key="5">
    <source>
        <dbReference type="Pfam" id="PF01048"/>
    </source>
</evidence>
<evidence type="ECO:0000313" key="8">
    <source>
        <dbReference type="EMBL" id="BAE64562.1"/>
    </source>
</evidence>
<dbReference type="InterPro" id="IPR027417">
    <property type="entry name" value="P-loop_NTPase"/>
</dbReference>
<evidence type="ECO:0000256" key="3">
    <source>
        <dbReference type="PROSITE-ProRule" id="PRU00023"/>
    </source>
</evidence>
<feature type="repeat" description="ANK" evidence="3">
    <location>
        <begin position="975"/>
        <end position="1007"/>
    </location>
</feature>
<evidence type="ECO:0000256" key="1">
    <source>
        <dbReference type="ARBA" id="ARBA00022737"/>
    </source>
</evidence>
<feature type="repeat" description="ANK" evidence="3">
    <location>
        <begin position="1368"/>
        <end position="1400"/>
    </location>
</feature>
<dbReference type="EMBL" id="AP007170">
    <property type="protein sequence ID" value="BAE64562.1"/>
    <property type="molecule type" value="Genomic_DNA"/>
</dbReference>
<proteinExistence type="predicted"/>
<dbReference type="Pfam" id="PF01048">
    <property type="entry name" value="PNP_UDP_1"/>
    <property type="match status" value="1"/>
</dbReference>
<dbReference type="InterPro" id="IPR002110">
    <property type="entry name" value="Ankyrin_rpt"/>
</dbReference>
<dbReference type="Pfam" id="PF22939">
    <property type="entry name" value="WHD_GPIID"/>
    <property type="match status" value="1"/>
</dbReference>
<feature type="repeat" description="ANK" evidence="3">
    <location>
        <begin position="1402"/>
        <end position="1434"/>
    </location>
</feature>
<dbReference type="PANTHER" id="PTHR24189">
    <property type="entry name" value="MYOTROPHIN"/>
    <property type="match status" value="1"/>
</dbReference>
<dbReference type="SUPFAM" id="SSF48403">
    <property type="entry name" value="Ankyrin repeat"/>
    <property type="match status" value="2"/>
</dbReference>
<dbReference type="InterPro" id="IPR054471">
    <property type="entry name" value="GPIID_WHD"/>
</dbReference>
<feature type="repeat" description="ANK" evidence="3">
    <location>
        <begin position="907"/>
        <end position="929"/>
    </location>
</feature>
<dbReference type="SUPFAM" id="SSF52540">
    <property type="entry name" value="P-loop containing nucleoside triphosphate hydrolases"/>
    <property type="match status" value="1"/>
</dbReference>
<dbReference type="RefSeq" id="XP_023093307.1">
    <property type="nucleotide sequence ID" value="XM_023238489.1"/>
</dbReference>
<evidence type="ECO:0000259" key="6">
    <source>
        <dbReference type="Pfam" id="PF22939"/>
    </source>
</evidence>
<dbReference type="PROSITE" id="PS50297">
    <property type="entry name" value="ANK_REP_REGION"/>
    <property type="match status" value="14"/>
</dbReference>
<feature type="repeat" description="ANK" evidence="3">
    <location>
        <begin position="1072"/>
        <end position="1104"/>
    </location>
</feature>
<evidence type="ECO:0000256" key="2">
    <source>
        <dbReference type="ARBA" id="ARBA00023043"/>
    </source>
</evidence>
<dbReference type="Gene3D" id="3.40.50.1580">
    <property type="entry name" value="Nucleoside phosphorylase domain"/>
    <property type="match status" value="1"/>
</dbReference>
<dbReference type="Pfam" id="PF13606">
    <property type="entry name" value="Ank_3"/>
    <property type="match status" value="1"/>
</dbReference>
<dbReference type="OMA" id="AYIFCNF"/>
<sequence length="1462" mass="161966">MGKRPLEMINVDGTGNEVKSKNGIQSSGPGIWSSPYGNEEYTIGWVSALPIEMAAAKGMLDEEHGDPQTPPQEADHNTYLLGAMSGFKVVIACLPKDELGASSAAVVATDMLFTFPNIRVGLMVGIGAGIPHYDDNETRDIRLGDVVIGSDRGSSGVVVYDFGKRLPDGSFENIYALDRPPRTLCTALAKMEAEHQTRENKICQYINSMLDKYPYMRKKGFAYPGSSYDQLFWDNYRHTGGRSCAGCDPAQRIHREDRFDTSPEIHYGIVATGSAVVKHAPTRAQIKQRHGAICLEMEAAGLINNFPCIVIRGISDYANSHKNDQWHSYAAATAAACAKELLGFVQPTALDAERKAKDASRDALISSSYIHRRKLTIMKVCDEVSQITTHVTHMNSAMEEGEKRKILTWLSPVDYGPQQSDHFSRRQEGTGQWLLDSDPFQQWLEQSKTTLFCQGIPGAGKTIMASIVVNYLGIKFKDDCHVAVAYIFCNFRRQNEQTSTDLLTSLLKQLACQTPTLPKCLKNLFGNHKNQQTRPTSDEIWTALHTIGSSYEKVFIVIDALDECQVSEDATPVNIFTTSRFIDDIKEVFQKRRAIFLEIRARDNDIEKYLEGHMSSLPSFISRELSLANEVKARIVEVVDGMFLLAKLHLDSLQDKISYSDVKNALRNLPKGVDAYEKAYSEAKGRIQGQMGGFRNLAMRILSWIVCSKRPLKTSELQHAIAVQIDTRELDRDNITDVGLMTSVCAGLVTVDKSSSIVRLVHYTAQEYFEKEWRSWFPDANTDIAVTCITYLSFDTFGIGICKTDDDFEKRLLLYPLYDFAAVFWAHHVRSSRVDMEELIAKLLKDGSKSSAVCQAIMVSGSSRHPNYSQKVPNDITGLHLAAQVGLVDIIRHFMERGYRVNDKDSHGRTPLSWAAAEGHSEVVKLLLSYKDTEADLKDKDGRTPLGWASLGGHKEIAELLLAQGDVDPMTKNLHGQTPLIWASRNGHYDIVELLLNAEVDPDTEDKFNRTPLWWALRNGHHNTARLLLEAGADPDLEESNGQTLISRALNSKHNEVVMMLQERGLHHPRRPGQTALSRAAETSSLARVLLLLRKGQDPDNKDSDGRTPLSWAAQSGNISIMNLLLEAGANPTLKGDCGRTPILWAVKHSQVGAVRHLLGYGADHMDIDGRTPLSWAAQFGDNCLVNVLLDHGANLELQDNTGMSPLSWAVKNDQMSVISSLLKRGSNPNSSDIEGRTSLFWAVLNRQEEAILLLLEQGANPNCKDESSQTPLSLAVRCEQEAAVVTLLKYGADPNMKDDNNASPLLWATTYSQQNLVRLLLANGADPDIPDIHGQTPFMRAVVTAQQEIAEALLQRGANPNTKVTAYGTTALHWAASRRDESLIRLLLEKGADPNCADAVYGQTPLLWGVEHGLNQVILLLLEKGADPNVTDINGQTPMSWAEYRGLEDLVKVMAEYGATC</sequence>
<dbReference type="InterPro" id="IPR036770">
    <property type="entry name" value="Ankyrin_rpt-contain_sf"/>
</dbReference>
<feature type="region of interest" description="Disordered" evidence="4">
    <location>
        <begin position="1"/>
        <end position="24"/>
    </location>
</feature>
<dbReference type="KEGG" id="aor:AO090138000202"/>
<protein>
    <submittedName>
        <fullName evidence="8">DNA, SC138</fullName>
    </submittedName>
</protein>
<dbReference type="HOGENOM" id="CLU_000288_34_2_1"/>
<dbReference type="InterPro" id="IPR056884">
    <property type="entry name" value="NPHP3-like_N"/>
</dbReference>
<dbReference type="GeneID" id="5997796"/>
<dbReference type="PRINTS" id="PR01415">
    <property type="entry name" value="ANKYRIN"/>
</dbReference>
<dbReference type="GO" id="GO:0009116">
    <property type="term" value="P:nucleoside metabolic process"/>
    <property type="evidence" value="ECO:0007669"/>
    <property type="project" value="InterPro"/>
</dbReference>
<organism evidence="8 9">
    <name type="scientific">Aspergillus oryzae (strain ATCC 42149 / RIB 40)</name>
    <name type="common">Yellow koji mold</name>
    <dbReference type="NCBI Taxonomy" id="510516"/>
    <lineage>
        <taxon>Eukaryota</taxon>
        <taxon>Fungi</taxon>
        <taxon>Dikarya</taxon>
        <taxon>Ascomycota</taxon>
        <taxon>Pezizomycotina</taxon>
        <taxon>Eurotiomycetes</taxon>
        <taxon>Eurotiomycetidae</taxon>
        <taxon>Eurotiales</taxon>
        <taxon>Aspergillaceae</taxon>
        <taxon>Aspergillus</taxon>
        <taxon>Aspergillus subgen. Circumdati</taxon>
    </lineage>
</organism>
<dbReference type="PROSITE" id="PS50088">
    <property type="entry name" value="ANK_REPEAT"/>
    <property type="match status" value="15"/>
</dbReference>
<dbReference type="VEuPathDB" id="FungiDB:AO090138000202"/>
<feature type="domain" description="Nephrocystin 3-like N-terminal" evidence="7">
    <location>
        <begin position="429"/>
        <end position="569"/>
    </location>
</feature>
<feature type="domain" description="GPI inositol-deacylase winged helix" evidence="6">
    <location>
        <begin position="693"/>
        <end position="784"/>
    </location>
</feature>
<dbReference type="InterPro" id="IPR000845">
    <property type="entry name" value="Nucleoside_phosphorylase_d"/>
</dbReference>
<feature type="repeat" description="ANK" evidence="3">
    <location>
        <begin position="1268"/>
        <end position="1300"/>
    </location>
</feature>
<feature type="repeat" description="ANK" evidence="3">
    <location>
        <begin position="1169"/>
        <end position="1201"/>
    </location>
</feature>
<feature type="domain" description="Nucleoside phosphorylase" evidence="5">
    <location>
        <begin position="260"/>
        <end position="336"/>
    </location>
</feature>
<feature type="repeat" description="ANK" evidence="3">
    <location>
        <begin position="1105"/>
        <end position="1137"/>
    </location>
</feature>
<feature type="repeat" description="ANK" evidence="3">
    <location>
        <begin position="874"/>
        <end position="906"/>
    </location>
</feature>
<dbReference type="Pfam" id="PF00023">
    <property type="entry name" value="Ank"/>
    <property type="match status" value="1"/>
</dbReference>
<evidence type="ECO:0000313" key="9">
    <source>
        <dbReference type="Proteomes" id="UP000006564"/>
    </source>
</evidence>
<keyword evidence="1" id="KW-0677">Repeat</keyword>
<dbReference type="InterPro" id="IPR050745">
    <property type="entry name" value="Multifunctional_regulatory"/>
</dbReference>
<dbReference type="STRING" id="510516.Q2U1K3"/>
<keyword evidence="9" id="KW-1185">Reference proteome</keyword>
<gene>
    <name evidence="8" type="ORF">AO090138000202</name>
</gene>
<accession>Q2U1K3</accession>
<dbReference type="EMBL" id="BA000054">
    <property type="protein sequence ID" value="BAE64562.1"/>
    <property type="molecule type" value="Genomic_DNA"/>
</dbReference>